<protein>
    <submittedName>
        <fullName evidence="1">Uncharacterized protein</fullName>
    </submittedName>
</protein>
<organism evidence="1 2">
    <name type="scientific">Photobacterium sanguinicancri</name>
    <dbReference type="NCBI Taxonomy" id="875932"/>
    <lineage>
        <taxon>Bacteria</taxon>
        <taxon>Pseudomonadati</taxon>
        <taxon>Pseudomonadota</taxon>
        <taxon>Gammaproteobacteria</taxon>
        <taxon>Vibrionales</taxon>
        <taxon>Vibrionaceae</taxon>
        <taxon>Photobacterium</taxon>
    </lineage>
</organism>
<reference evidence="1 2" key="1">
    <citation type="journal article" date="2016" name="Antonie Van Leeuwenhoek">
        <title>Photobacterium sanguinicancri sp. nov. isolated from marine animals.</title>
        <authorList>
            <person name="Gomez-Gil B."/>
            <person name="Roque A."/>
            <person name="Rotllant G."/>
            <person name="Romalde J.L."/>
            <person name="Doce A."/>
            <person name="Eggermont M."/>
            <person name="Defoirdt T."/>
        </authorList>
    </citation>
    <scope>NUCLEOTIDE SEQUENCE [LARGE SCALE GENOMIC DNA]</scope>
    <source>
        <strain evidence="1 2">CAIM 1827</strain>
    </source>
</reference>
<comment type="caution">
    <text evidence="1">The sequence shown here is derived from an EMBL/GenBank/DDBJ whole genome shotgun (WGS) entry which is preliminary data.</text>
</comment>
<accession>A0ABX4FUE2</accession>
<evidence type="ECO:0000313" key="2">
    <source>
        <dbReference type="Proteomes" id="UP000215999"/>
    </source>
</evidence>
<feature type="non-terminal residue" evidence="1">
    <location>
        <position position="1"/>
    </location>
</feature>
<evidence type="ECO:0000313" key="1">
    <source>
        <dbReference type="EMBL" id="OZS41440.1"/>
    </source>
</evidence>
<dbReference type="EMBL" id="NOIF01000326">
    <property type="protein sequence ID" value="OZS41440.1"/>
    <property type="molecule type" value="Genomic_DNA"/>
</dbReference>
<sequence>KYTSNQNRRVLSVTLMPLLPGRLTWLKQLACHDEMQLKTALIKRDKHPTQGRQIQNYNHENYCAFTHKIAATMMLALWFI</sequence>
<proteinExistence type="predicted"/>
<dbReference type="RefSeq" id="WP_205049231.1">
    <property type="nucleotide sequence ID" value="NZ_NOIF01000326.1"/>
</dbReference>
<dbReference type="Proteomes" id="UP000215999">
    <property type="component" value="Unassembled WGS sequence"/>
</dbReference>
<keyword evidence="2" id="KW-1185">Reference proteome</keyword>
<gene>
    <name evidence="1" type="ORF">ASV53_23670</name>
</gene>
<name>A0ABX4FUE2_9GAMM</name>